<feature type="region of interest" description="Disordered" evidence="3">
    <location>
        <begin position="40"/>
        <end position="81"/>
    </location>
</feature>
<dbReference type="Gene3D" id="1.25.40.10">
    <property type="entry name" value="Tetratricopeptide repeat domain"/>
    <property type="match status" value="1"/>
</dbReference>
<dbReference type="Proteomes" id="UP000077266">
    <property type="component" value="Unassembled WGS sequence"/>
</dbReference>
<feature type="region of interest" description="Disordered" evidence="3">
    <location>
        <begin position="260"/>
        <end position="288"/>
    </location>
</feature>
<dbReference type="InterPro" id="IPR011990">
    <property type="entry name" value="TPR-like_helical_dom_sf"/>
</dbReference>
<evidence type="ECO:0000256" key="2">
    <source>
        <dbReference type="PROSITE-ProRule" id="PRU00708"/>
    </source>
</evidence>
<evidence type="ECO:0008006" key="6">
    <source>
        <dbReference type="Google" id="ProtNLM"/>
    </source>
</evidence>
<gene>
    <name evidence="4" type="ORF">EXIGLDRAFT_844824</name>
</gene>
<evidence type="ECO:0000313" key="5">
    <source>
        <dbReference type="Proteomes" id="UP000077266"/>
    </source>
</evidence>
<keyword evidence="1" id="KW-0677">Repeat</keyword>
<dbReference type="EMBL" id="KV426410">
    <property type="protein sequence ID" value="KZV81170.1"/>
    <property type="molecule type" value="Genomic_DNA"/>
</dbReference>
<organism evidence="4 5">
    <name type="scientific">Exidia glandulosa HHB12029</name>
    <dbReference type="NCBI Taxonomy" id="1314781"/>
    <lineage>
        <taxon>Eukaryota</taxon>
        <taxon>Fungi</taxon>
        <taxon>Dikarya</taxon>
        <taxon>Basidiomycota</taxon>
        <taxon>Agaricomycotina</taxon>
        <taxon>Agaricomycetes</taxon>
        <taxon>Auriculariales</taxon>
        <taxon>Exidiaceae</taxon>
        <taxon>Exidia</taxon>
    </lineage>
</organism>
<dbReference type="PROSITE" id="PS51375">
    <property type="entry name" value="PPR"/>
    <property type="match status" value="1"/>
</dbReference>
<evidence type="ECO:0000256" key="1">
    <source>
        <dbReference type="ARBA" id="ARBA00022737"/>
    </source>
</evidence>
<sequence length="684" mass="76507">MLRHLLSSPAYHAASGCVAGPSTRAVSTTAATHQSLAARLAVGRSTRSNDKTSRPTRGRTNKQPKDKKQGKEKRELTASGLPKLRAYDLTQRLDKKCEENLDEAYEELQRMPRDAQDIVSWNTMIWHAMKAARYKLAYQMFVEMKRRSFAPNARTYRVMLAGYSRIEGWEGRTMNRQQVKSVYDAYQAYLTSARKASRVNADADKEVDIVPINYYLQCLGNMGDFTQMWDIFNALPADGPGAANAFTYATILARLAERRAPTSGEESLKPKPTVEEDTDRERRDSESELKMYQRNGSDALLVWHMMLRAIGRRNDLRLDTLPLMFTLQNLLRSPSEEHCEVARGLLAEYFGLTDEPGARGKLALDARTLHVVLSSLVASRRFELCLHYTGLITRSARFRPIIDVGHMDDALAAHAGLARPPAIIAPADTETNTPPRPHSQLALELIDWMLYAEHDVLPAEGAKSIRPRLSSFTLALRACWHALDWPTACTIFERMTGMPVTMFTDKPDTNAVPLLMRRPVTPDAEALAHILRTGLAAGGPEALRTALRIVERYSVNTIFQPSSRDAAQLARDAATTRLAALIVRAVQTAKNVRQSQWKKLGRTGDRLHGEAMAYIRASSVKLRPSMHLKQERYRETQMYATRPHMPRVSVPLRGSPRVSAGEEDEFAGAAAKLRAEAEAESSTI</sequence>
<dbReference type="PANTHER" id="PTHR47941">
    <property type="entry name" value="PENTATRICOPEPTIDE REPEAT-CONTAINING PROTEIN 3, MITOCHONDRIAL"/>
    <property type="match status" value="1"/>
</dbReference>
<accession>A0A165BSN2</accession>
<dbReference type="PROSITE" id="PS51257">
    <property type="entry name" value="PROKAR_LIPOPROTEIN"/>
    <property type="match status" value="1"/>
</dbReference>
<dbReference type="InterPro" id="IPR002885">
    <property type="entry name" value="PPR_rpt"/>
</dbReference>
<dbReference type="Pfam" id="PF13041">
    <property type="entry name" value="PPR_2"/>
    <property type="match status" value="1"/>
</dbReference>
<name>A0A165BSN2_EXIGL</name>
<feature type="repeat" description="PPR" evidence="2">
    <location>
        <begin position="117"/>
        <end position="151"/>
    </location>
</feature>
<reference evidence="4 5" key="1">
    <citation type="journal article" date="2016" name="Mol. Biol. Evol.">
        <title>Comparative Genomics of Early-Diverging Mushroom-Forming Fungi Provides Insights into the Origins of Lignocellulose Decay Capabilities.</title>
        <authorList>
            <person name="Nagy L.G."/>
            <person name="Riley R."/>
            <person name="Tritt A."/>
            <person name="Adam C."/>
            <person name="Daum C."/>
            <person name="Floudas D."/>
            <person name="Sun H."/>
            <person name="Yadav J.S."/>
            <person name="Pangilinan J."/>
            <person name="Larsson K.H."/>
            <person name="Matsuura K."/>
            <person name="Barry K."/>
            <person name="Labutti K."/>
            <person name="Kuo R."/>
            <person name="Ohm R.A."/>
            <person name="Bhattacharya S.S."/>
            <person name="Shirouzu T."/>
            <person name="Yoshinaga Y."/>
            <person name="Martin F.M."/>
            <person name="Grigoriev I.V."/>
            <person name="Hibbett D.S."/>
        </authorList>
    </citation>
    <scope>NUCLEOTIDE SEQUENCE [LARGE SCALE GENOMIC DNA]</scope>
    <source>
        <strain evidence="4 5">HHB12029</strain>
    </source>
</reference>
<protein>
    <recommendedName>
        <fullName evidence="6">Pentacotripeptide-repeat region of PRORP domain-containing protein</fullName>
    </recommendedName>
</protein>
<dbReference type="NCBIfam" id="TIGR00756">
    <property type="entry name" value="PPR"/>
    <property type="match status" value="1"/>
</dbReference>
<dbReference type="AlphaFoldDB" id="A0A165BSN2"/>
<evidence type="ECO:0000256" key="3">
    <source>
        <dbReference type="SAM" id="MobiDB-lite"/>
    </source>
</evidence>
<dbReference type="STRING" id="1314781.A0A165BSN2"/>
<dbReference type="OrthoDB" id="185373at2759"/>
<proteinExistence type="predicted"/>
<feature type="compositionally biased region" description="Basic and acidic residues" evidence="3">
    <location>
        <begin position="63"/>
        <end position="76"/>
    </location>
</feature>
<dbReference type="InParanoid" id="A0A165BSN2"/>
<keyword evidence="5" id="KW-1185">Reference proteome</keyword>
<evidence type="ECO:0000313" key="4">
    <source>
        <dbReference type="EMBL" id="KZV81170.1"/>
    </source>
</evidence>